<gene>
    <name evidence="1" type="ORF">LPLAT_LOCUS3339</name>
</gene>
<keyword evidence="2" id="KW-1185">Reference proteome</keyword>
<protein>
    <submittedName>
        <fullName evidence="1">Uncharacterized protein</fullName>
    </submittedName>
</protein>
<organism evidence="1 2">
    <name type="scientific">Lasius platythorax</name>
    <dbReference type="NCBI Taxonomy" id="488582"/>
    <lineage>
        <taxon>Eukaryota</taxon>
        <taxon>Metazoa</taxon>
        <taxon>Ecdysozoa</taxon>
        <taxon>Arthropoda</taxon>
        <taxon>Hexapoda</taxon>
        <taxon>Insecta</taxon>
        <taxon>Pterygota</taxon>
        <taxon>Neoptera</taxon>
        <taxon>Endopterygota</taxon>
        <taxon>Hymenoptera</taxon>
        <taxon>Apocrita</taxon>
        <taxon>Aculeata</taxon>
        <taxon>Formicoidea</taxon>
        <taxon>Formicidae</taxon>
        <taxon>Formicinae</taxon>
        <taxon>Lasius</taxon>
        <taxon>Lasius</taxon>
    </lineage>
</organism>
<accession>A0AAV2NDW2</accession>
<proteinExistence type="predicted"/>
<dbReference type="AlphaFoldDB" id="A0AAV2NDW2"/>
<evidence type="ECO:0000313" key="2">
    <source>
        <dbReference type="Proteomes" id="UP001497644"/>
    </source>
</evidence>
<sequence>MPSRALRGGMLVHAAPIFSRGLLPRATRRQTSFDNRADRDSASSKSIDRLTGESFAKFYRFPRFSRRSPGALNGTENFHALNFQRSRRIRDFSSLLSRRYLGIFAQTPLARISRFMMGEK</sequence>
<dbReference type="Proteomes" id="UP001497644">
    <property type="component" value="Chromosome 12"/>
</dbReference>
<dbReference type="EMBL" id="OZ034835">
    <property type="protein sequence ID" value="CAL1677311.1"/>
    <property type="molecule type" value="Genomic_DNA"/>
</dbReference>
<evidence type="ECO:0000313" key="1">
    <source>
        <dbReference type="EMBL" id="CAL1677311.1"/>
    </source>
</evidence>
<reference evidence="1" key="1">
    <citation type="submission" date="2024-04" db="EMBL/GenBank/DDBJ databases">
        <authorList>
            <consortium name="Molecular Ecology Group"/>
        </authorList>
    </citation>
    <scope>NUCLEOTIDE SEQUENCE</scope>
</reference>
<name>A0AAV2NDW2_9HYME</name>